<name>A0A8B7PJS2_HYAAZ</name>
<feature type="chain" id="PRO_5037977707" description="Fucosyltransferase" evidence="13">
    <location>
        <begin position="35"/>
        <end position="400"/>
    </location>
</feature>
<keyword evidence="10" id="KW-0472">Membrane</keyword>
<comment type="subcellular location">
    <subcellularLocation>
        <location evidence="1 12">Golgi apparatus</location>
        <location evidence="1 12">Golgi stack membrane</location>
        <topology evidence="1 12">Single-pass type II membrane protein</topology>
    </subcellularLocation>
</comment>
<keyword evidence="5 12" id="KW-0808">Transferase</keyword>
<evidence type="ECO:0000313" key="17">
    <source>
        <dbReference type="RefSeq" id="XP_018026414.2"/>
    </source>
</evidence>
<gene>
    <name evidence="17" type="primary">LOC108681851</name>
</gene>
<evidence type="ECO:0000259" key="14">
    <source>
        <dbReference type="Pfam" id="PF00852"/>
    </source>
</evidence>
<dbReference type="Pfam" id="PF00852">
    <property type="entry name" value="Glyco_transf_10"/>
    <property type="match status" value="1"/>
</dbReference>
<feature type="signal peptide" evidence="13">
    <location>
        <begin position="1"/>
        <end position="34"/>
    </location>
</feature>
<comment type="pathway">
    <text evidence="2">Protein modification; protein glycosylation.</text>
</comment>
<evidence type="ECO:0000256" key="2">
    <source>
        <dbReference type="ARBA" id="ARBA00004922"/>
    </source>
</evidence>
<evidence type="ECO:0000256" key="10">
    <source>
        <dbReference type="ARBA" id="ARBA00023136"/>
    </source>
</evidence>
<dbReference type="SUPFAM" id="SSF53756">
    <property type="entry name" value="UDP-Glycosyltransferase/glycogen phosphorylase"/>
    <property type="match status" value="1"/>
</dbReference>
<comment type="similarity">
    <text evidence="3 12">Belongs to the glycosyltransferase 10 family.</text>
</comment>
<dbReference type="GO" id="GO:0032580">
    <property type="term" value="C:Golgi cisterna membrane"/>
    <property type="evidence" value="ECO:0007669"/>
    <property type="project" value="UniProtKB-SubCell"/>
</dbReference>
<dbReference type="UniPathway" id="UPA00378"/>
<dbReference type="OrthoDB" id="427096at2759"/>
<dbReference type="Gene3D" id="3.40.50.11660">
    <property type="entry name" value="Glycosyl transferase family 10, C-terminal domain"/>
    <property type="match status" value="1"/>
</dbReference>
<dbReference type="RefSeq" id="XP_018026414.2">
    <property type="nucleotide sequence ID" value="XM_018170925.2"/>
</dbReference>
<evidence type="ECO:0000256" key="9">
    <source>
        <dbReference type="ARBA" id="ARBA00023034"/>
    </source>
</evidence>
<dbReference type="Pfam" id="PF17039">
    <property type="entry name" value="Glyco_tran_10_N"/>
    <property type="match status" value="1"/>
</dbReference>
<proteinExistence type="inferred from homology"/>
<protein>
    <recommendedName>
        <fullName evidence="12">Fucosyltransferase</fullName>
        <ecNumber evidence="12">2.4.1.-</ecNumber>
    </recommendedName>
</protein>
<dbReference type="Proteomes" id="UP000694843">
    <property type="component" value="Unplaced"/>
</dbReference>
<evidence type="ECO:0000256" key="4">
    <source>
        <dbReference type="ARBA" id="ARBA00022676"/>
    </source>
</evidence>
<evidence type="ECO:0000256" key="3">
    <source>
        <dbReference type="ARBA" id="ARBA00008919"/>
    </source>
</evidence>
<evidence type="ECO:0000256" key="6">
    <source>
        <dbReference type="ARBA" id="ARBA00022692"/>
    </source>
</evidence>
<feature type="domain" description="Fucosyltransferase C-terminal" evidence="14">
    <location>
        <begin position="248"/>
        <end position="330"/>
    </location>
</feature>
<evidence type="ECO:0000256" key="8">
    <source>
        <dbReference type="ARBA" id="ARBA00022989"/>
    </source>
</evidence>
<evidence type="ECO:0000256" key="7">
    <source>
        <dbReference type="ARBA" id="ARBA00022968"/>
    </source>
</evidence>
<reference evidence="17" key="1">
    <citation type="submission" date="2025-08" db="UniProtKB">
        <authorList>
            <consortium name="RefSeq"/>
        </authorList>
    </citation>
    <scope>IDENTIFICATION</scope>
    <source>
        <tissue evidence="17">Whole organism</tissue>
    </source>
</reference>
<evidence type="ECO:0000256" key="12">
    <source>
        <dbReference type="RuleBase" id="RU003832"/>
    </source>
</evidence>
<dbReference type="InterPro" id="IPR001503">
    <property type="entry name" value="Glyco_trans_10"/>
</dbReference>
<keyword evidence="16" id="KW-1185">Reference proteome</keyword>
<evidence type="ECO:0000256" key="11">
    <source>
        <dbReference type="ARBA" id="ARBA00023180"/>
    </source>
</evidence>
<sequence>MAGGSIPSKRPRLINKVVFWSLCLLTLLLLTLESYGPEGIVPYDSADVRFKAPEIFFELSDEIVLSSDEALKYHYNRSSTDEVANTDKIDVSYIADFDGVKPVPFNRSLLKTILVWNNGYGLPAEGLADGDERELERMGCPQPNCVIMSRKKQAQPVQTYDAIIFHFRATTPDDLPLMRTPSQRWVFRESEPASYVFQYPHTYNGLFNWTFTYRTDSDIVMSPGRYIPLSKEEISKPKSALETRPLPKPKMAAWFVSNCNAHSGRDRIARQLEKFFDVDVYGRCGPLKCGREDSVSCRRMLEENYKFYLAFENSLCKDYATEKLFDTLRNQYFEWRSKFKIFNPYHGSVEEICHMCYKLHHDKTIKVYDDLDKWFIYDSKCKTLKYKNTKRKSWLNMFGF</sequence>
<keyword evidence="6 12" id="KW-0812">Transmembrane</keyword>
<dbReference type="InterPro" id="IPR031481">
    <property type="entry name" value="Glyco_tran_10_N"/>
</dbReference>
<dbReference type="AlphaFoldDB" id="A0A8B7PJS2"/>
<evidence type="ECO:0000256" key="13">
    <source>
        <dbReference type="SAM" id="SignalP"/>
    </source>
</evidence>
<dbReference type="InterPro" id="IPR038577">
    <property type="entry name" value="GT10-like_C_sf"/>
</dbReference>
<keyword evidence="7" id="KW-0735">Signal-anchor</keyword>
<organism evidence="16 17">
    <name type="scientific">Hyalella azteca</name>
    <name type="common">Amphipod</name>
    <dbReference type="NCBI Taxonomy" id="294128"/>
    <lineage>
        <taxon>Eukaryota</taxon>
        <taxon>Metazoa</taxon>
        <taxon>Ecdysozoa</taxon>
        <taxon>Arthropoda</taxon>
        <taxon>Crustacea</taxon>
        <taxon>Multicrustacea</taxon>
        <taxon>Malacostraca</taxon>
        <taxon>Eumalacostraca</taxon>
        <taxon>Peracarida</taxon>
        <taxon>Amphipoda</taxon>
        <taxon>Senticaudata</taxon>
        <taxon>Talitrida</taxon>
        <taxon>Talitroidea</taxon>
        <taxon>Hyalellidae</taxon>
        <taxon>Hyalella</taxon>
    </lineage>
</organism>
<evidence type="ECO:0000313" key="16">
    <source>
        <dbReference type="Proteomes" id="UP000694843"/>
    </source>
</evidence>
<accession>A0A8B7PJS2</accession>
<dbReference type="OMA" id="VEEICHM"/>
<evidence type="ECO:0000256" key="1">
    <source>
        <dbReference type="ARBA" id="ARBA00004447"/>
    </source>
</evidence>
<dbReference type="PANTHER" id="PTHR48438">
    <property type="entry name" value="ALPHA-(1,3)-FUCOSYLTRANSFERASE C-RELATED"/>
    <property type="match status" value="1"/>
</dbReference>
<evidence type="ECO:0000256" key="5">
    <source>
        <dbReference type="ARBA" id="ARBA00022679"/>
    </source>
</evidence>
<dbReference type="PANTHER" id="PTHR48438:SF1">
    <property type="entry name" value="ALPHA-(1,3)-FUCOSYLTRANSFERASE C-RELATED"/>
    <property type="match status" value="1"/>
</dbReference>
<dbReference type="GeneID" id="108681851"/>
<feature type="domain" description="Fucosyltransferase N-terminal" evidence="15">
    <location>
        <begin position="111"/>
        <end position="221"/>
    </location>
</feature>
<keyword evidence="13" id="KW-0732">Signal</keyword>
<dbReference type="InterPro" id="IPR055270">
    <property type="entry name" value="Glyco_tran_10_C"/>
</dbReference>
<keyword evidence="9 12" id="KW-0333">Golgi apparatus</keyword>
<keyword evidence="4 12" id="KW-0328">Glycosyltransferase</keyword>
<keyword evidence="11" id="KW-0325">Glycoprotein</keyword>
<evidence type="ECO:0000259" key="15">
    <source>
        <dbReference type="Pfam" id="PF17039"/>
    </source>
</evidence>
<dbReference type="EC" id="2.4.1.-" evidence="12"/>
<dbReference type="KEGG" id="hazt:108681851"/>
<dbReference type="GO" id="GO:0008417">
    <property type="term" value="F:fucosyltransferase activity"/>
    <property type="evidence" value="ECO:0007669"/>
    <property type="project" value="InterPro"/>
</dbReference>
<keyword evidence="8" id="KW-1133">Transmembrane helix</keyword>